<evidence type="ECO:0000313" key="2">
    <source>
        <dbReference type="Proteomes" id="UP001447842"/>
    </source>
</evidence>
<evidence type="ECO:0000313" key="1">
    <source>
        <dbReference type="EMBL" id="XAU15900.1"/>
    </source>
</evidence>
<dbReference type="EMBL" id="CP147920">
    <property type="protein sequence ID" value="XAU15900.1"/>
    <property type="molecule type" value="Genomic_DNA"/>
</dbReference>
<protein>
    <submittedName>
        <fullName evidence="1">Uncharacterized protein</fullName>
    </submittedName>
</protein>
<sequence>MHFVALLIFILLPIAAIAETMETSEIILSIINASDNDEQICRRAKEMTDGNMTKEQCFEKLPASKEFCAETVNNFIGMYVTDEEVARYVVRKIIFCQVWTVLGYETVVDDKGIHYVKKEGGVLP</sequence>
<reference evidence="1 2" key="1">
    <citation type="submission" date="2024-03" db="EMBL/GenBank/DDBJ databases">
        <title>Sulfurimonas sp. HSL3-1.</title>
        <authorList>
            <person name="Wang S."/>
        </authorList>
    </citation>
    <scope>NUCLEOTIDE SEQUENCE [LARGE SCALE GENOMIC DNA]</scope>
    <source>
        <strain evidence="1 2">HSL3-1</strain>
    </source>
</reference>
<accession>A0ABZ3HBI8</accession>
<dbReference type="RefSeq" id="WP_345973270.1">
    <property type="nucleotide sequence ID" value="NZ_CP147920.1"/>
</dbReference>
<keyword evidence="2" id="KW-1185">Reference proteome</keyword>
<proteinExistence type="predicted"/>
<name>A0ABZ3HBI8_9BACT</name>
<gene>
    <name evidence="1" type="ORF">WCY31_04150</name>
</gene>
<dbReference type="Proteomes" id="UP001447842">
    <property type="component" value="Chromosome"/>
</dbReference>
<organism evidence="1 2">
    <name type="scientific">Sulfurimonas diazotrophicus</name>
    <dbReference type="NCBI Taxonomy" id="3131939"/>
    <lineage>
        <taxon>Bacteria</taxon>
        <taxon>Pseudomonadati</taxon>
        <taxon>Campylobacterota</taxon>
        <taxon>Epsilonproteobacteria</taxon>
        <taxon>Campylobacterales</taxon>
        <taxon>Sulfurimonadaceae</taxon>
        <taxon>Sulfurimonas</taxon>
    </lineage>
</organism>